<reference evidence="9 10" key="1">
    <citation type="submission" date="2017-06" db="EMBL/GenBank/DDBJ databases">
        <title>Comparative genomic analysis of Ambrosia Fusariam Clade fungi.</title>
        <authorList>
            <person name="Stajich J.E."/>
            <person name="Carrillo J."/>
            <person name="Kijimoto T."/>
            <person name="Eskalen A."/>
            <person name="O'Donnell K."/>
            <person name="Kasson M."/>
        </authorList>
    </citation>
    <scope>NUCLEOTIDE SEQUENCE [LARGE SCALE GENOMIC DNA]</scope>
    <source>
        <strain evidence="9 10">NRRL62579</strain>
    </source>
</reference>
<feature type="repeat" description="WD" evidence="7">
    <location>
        <begin position="624"/>
        <end position="665"/>
    </location>
</feature>
<keyword evidence="3" id="KW-0175">Coiled coil</keyword>
<sequence>MARHLRETDPRDDKTRIEATKGGLLRDSYRWILDHDDFQQWRDNPQSQLLWIKGDPGKGKTMLLCGIIDELKKERGNRLSYFFCKATEAQLSNATAVLRGLIYLVLVQQPSLISHVREKHDHAGKQLFEDTNAWYALREIFIAILEDPALNSIIIIIDALDECVTGLPELLKFIIEQSPLTSRVKWIVSSRNQLAIEEKLDNVEQKIRLQLESNKDLITEAVDTYIEYKVDQLAREKKYDKETRDAVQRHLVGNADGTFLWVALVCQELADPKVRKRHTLDTLKSFPPGLDPLYERMMEHISDSKDAAYCKEILAIASVVCRPITLDELKALAESLEELDQDELKEIIKACGSFLTLREDVIYFVHQSARDYLSEQAASTVFPSGRAVAHCGVFRQSLVAMRKYLRRDIYNLAHPGISIDDIRTPLPDPLAPVRYSCVYWVDHLRDSKPVDSMATDAFIRDKFLHWLEALSVMKKLPDGASALQKLASLYREFSPVATTLHRDSLQRQSPTSASDALSFLMDAIRFLSTFGSIIAKYLLQIYGTALAFCPRSSKVRVKFWNEQHSLKDVRGIQQWGPLLHSFEAHTGMAVSMSFSPNSNTLASSSADKTVRLWNVTAGTSTHTLRGHNALVKAVTFSPNGNLVASASFDCTVRIWEVATGQCRSILEGHTQYVQSVAFSPDGCAIASASDDGTVRIWDTATGSCQRILDGYSDSIGKVTFSTKSNVVVSDLHAGKVRIWKDTMLFLEFEGNEFGETAFSSDAKLFAAVLNDNSVRVTCTATGKADIIPRSDGCVVCSVAFSPKSNLVAMGLSDHTVQIWQNGKLFRIYRNHRGHASSITFSFDGSSIASGSEDYSIQLWDVALCTSNQTPEDHSDMVWSVAFSPNGTVAASGSADKTIRLWNVTAGTSTHTLRGHNALVKAVTFSPNGNLVASASFDCTVRIWEVATGQCRSILEGHTHIGLKHWRHLHAQCWDSSQQIRARRQRDLATSDFL</sequence>
<dbReference type="FunFam" id="3.40.50.300:FF:001638">
    <property type="entry name" value="NACHT and WD40 domain protein"/>
    <property type="match status" value="1"/>
</dbReference>
<dbReference type="PANTHER" id="PTHR22847">
    <property type="entry name" value="WD40 REPEAT PROTEIN"/>
    <property type="match status" value="1"/>
</dbReference>
<feature type="repeat" description="WD" evidence="7">
    <location>
        <begin position="582"/>
        <end position="623"/>
    </location>
</feature>
<evidence type="ECO:0000256" key="2">
    <source>
        <dbReference type="ARBA" id="ARBA00022737"/>
    </source>
</evidence>
<dbReference type="InterPro" id="IPR020472">
    <property type="entry name" value="WD40_PAC1"/>
</dbReference>
<dbReference type="PANTHER" id="PTHR22847:SF637">
    <property type="entry name" value="WD REPEAT DOMAIN 5B"/>
    <property type="match status" value="1"/>
</dbReference>
<gene>
    <name evidence="9" type="ORF">CEP52_017244</name>
</gene>
<keyword evidence="10" id="KW-1185">Reference proteome</keyword>
<dbReference type="InterPro" id="IPR015943">
    <property type="entry name" value="WD40/YVTN_repeat-like_dom_sf"/>
</dbReference>
<comment type="caution">
    <text evidence="9">The sequence shown here is derived from an EMBL/GenBank/DDBJ whole genome shotgun (WGS) entry which is preliminary data.</text>
</comment>
<dbReference type="GO" id="GO:1990234">
    <property type="term" value="C:transferase complex"/>
    <property type="evidence" value="ECO:0007669"/>
    <property type="project" value="UniProtKB-ARBA"/>
</dbReference>
<comment type="similarity">
    <text evidence="4">Belongs to the WD repeat MDV1/CAF4 family.</text>
</comment>
<feature type="repeat" description="WD" evidence="7">
    <location>
        <begin position="912"/>
        <end position="953"/>
    </location>
</feature>
<evidence type="ECO:0000313" key="9">
    <source>
        <dbReference type="EMBL" id="RSL81247.1"/>
    </source>
</evidence>
<keyword evidence="2" id="KW-0677">Repeat</keyword>
<dbReference type="InterPro" id="IPR027417">
    <property type="entry name" value="P-loop_NTPase"/>
</dbReference>
<dbReference type="InterPro" id="IPR007111">
    <property type="entry name" value="NACHT_NTPase"/>
</dbReference>
<dbReference type="PROSITE" id="PS50082">
    <property type="entry name" value="WD_REPEATS_2"/>
    <property type="match status" value="7"/>
</dbReference>
<feature type="domain" description="NACHT" evidence="8">
    <location>
        <begin position="48"/>
        <end position="191"/>
    </location>
</feature>
<dbReference type="SMART" id="SM00320">
    <property type="entry name" value="WD40"/>
    <property type="match status" value="8"/>
</dbReference>
<evidence type="ECO:0000256" key="4">
    <source>
        <dbReference type="ARBA" id="ARBA00038415"/>
    </source>
</evidence>
<feature type="repeat" description="WD" evidence="7">
    <location>
        <begin position="870"/>
        <end position="911"/>
    </location>
</feature>
<comment type="function">
    <text evidence="6">Involved in mitochondrial fission. Acts as an adapter protein required to form mitochondrial fission complexes. Formation of these complexes is required to promote constriction and fission of the mitochondrial compartment at a late step in mitochondrial division.</text>
</comment>
<name>A0A428RUG9_9HYPO</name>
<dbReference type="InterPro" id="IPR001680">
    <property type="entry name" value="WD40_rpt"/>
</dbReference>
<keyword evidence="1 7" id="KW-0853">WD repeat</keyword>
<dbReference type="Proteomes" id="UP000287144">
    <property type="component" value="Unassembled WGS sequence"/>
</dbReference>
<dbReference type="PRINTS" id="PR00320">
    <property type="entry name" value="GPROTEINBRPT"/>
</dbReference>
<dbReference type="PROSITE" id="PS50837">
    <property type="entry name" value="NACHT"/>
    <property type="match status" value="1"/>
</dbReference>
<dbReference type="GO" id="GO:0005634">
    <property type="term" value="C:nucleus"/>
    <property type="evidence" value="ECO:0007669"/>
    <property type="project" value="TreeGrafter"/>
</dbReference>
<dbReference type="Pfam" id="PF00400">
    <property type="entry name" value="WD40"/>
    <property type="match status" value="7"/>
</dbReference>
<accession>A0A428RUG9</accession>
<dbReference type="Gene3D" id="2.130.10.10">
    <property type="entry name" value="YVTN repeat-like/Quinoprotein amine dehydrogenase"/>
    <property type="match status" value="3"/>
</dbReference>
<dbReference type="InterPro" id="IPR019775">
    <property type="entry name" value="WD40_repeat_CS"/>
</dbReference>
<organism evidence="9 10">
    <name type="scientific">Fusarium oligoseptatum</name>
    <dbReference type="NCBI Taxonomy" id="2604345"/>
    <lineage>
        <taxon>Eukaryota</taxon>
        <taxon>Fungi</taxon>
        <taxon>Dikarya</taxon>
        <taxon>Ascomycota</taxon>
        <taxon>Pezizomycotina</taxon>
        <taxon>Sordariomycetes</taxon>
        <taxon>Hypocreomycetidae</taxon>
        <taxon>Hypocreales</taxon>
        <taxon>Nectriaceae</taxon>
        <taxon>Fusarium</taxon>
        <taxon>Fusarium solani species complex</taxon>
    </lineage>
</organism>
<dbReference type="SUPFAM" id="SSF50978">
    <property type="entry name" value="WD40 repeat-like"/>
    <property type="match status" value="2"/>
</dbReference>
<feature type="repeat" description="WD" evidence="7">
    <location>
        <begin position="828"/>
        <end position="861"/>
    </location>
</feature>
<dbReference type="CDD" id="cd00200">
    <property type="entry name" value="WD40"/>
    <property type="match status" value="1"/>
</dbReference>
<dbReference type="PROSITE" id="PS00678">
    <property type="entry name" value="WD_REPEATS_1"/>
    <property type="match status" value="6"/>
</dbReference>
<evidence type="ECO:0000256" key="3">
    <source>
        <dbReference type="ARBA" id="ARBA00023054"/>
    </source>
</evidence>
<dbReference type="AlphaFoldDB" id="A0A428RUG9"/>
<dbReference type="SUPFAM" id="SSF52540">
    <property type="entry name" value="P-loop containing nucleoside triphosphate hydrolases"/>
    <property type="match status" value="1"/>
</dbReference>
<dbReference type="STRING" id="1325735.A0A428RUG9"/>
<dbReference type="PROSITE" id="PS50294">
    <property type="entry name" value="WD_REPEATS_REGION"/>
    <property type="match status" value="6"/>
</dbReference>
<evidence type="ECO:0000313" key="10">
    <source>
        <dbReference type="Proteomes" id="UP000287144"/>
    </source>
</evidence>
<dbReference type="Gene3D" id="3.40.50.300">
    <property type="entry name" value="P-loop containing nucleotide triphosphate hydrolases"/>
    <property type="match status" value="1"/>
</dbReference>
<feature type="repeat" description="WD" evidence="7">
    <location>
        <begin position="666"/>
        <end position="707"/>
    </location>
</feature>
<evidence type="ECO:0000256" key="6">
    <source>
        <dbReference type="ARBA" id="ARBA00043913"/>
    </source>
</evidence>
<evidence type="ECO:0000256" key="1">
    <source>
        <dbReference type="ARBA" id="ARBA00022574"/>
    </source>
</evidence>
<dbReference type="Pfam" id="PF24883">
    <property type="entry name" value="NPHP3_N"/>
    <property type="match status" value="1"/>
</dbReference>
<evidence type="ECO:0000256" key="5">
    <source>
        <dbReference type="ARBA" id="ARBA00039789"/>
    </source>
</evidence>
<evidence type="ECO:0000256" key="7">
    <source>
        <dbReference type="PROSITE-ProRule" id="PRU00221"/>
    </source>
</evidence>
<proteinExistence type="inferred from homology"/>
<protein>
    <recommendedName>
        <fullName evidence="5">Mitochondrial division protein 1</fullName>
    </recommendedName>
</protein>
<feature type="repeat" description="WD" evidence="7">
    <location>
        <begin position="795"/>
        <end position="820"/>
    </location>
</feature>
<dbReference type="InterPro" id="IPR056884">
    <property type="entry name" value="NPHP3-like_N"/>
</dbReference>
<evidence type="ECO:0000259" key="8">
    <source>
        <dbReference type="PROSITE" id="PS50837"/>
    </source>
</evidence>
<dbReference type="InterPro" id="IPR036322">
    <property type="entry name" value="WD40_repeat_dom_sf"/>
</dbReference>
<dbReference type="EMBL" id="NKCK01000479">
    <property type="protein sequence ID" value="RSL81247.1"/>
    <property type="molecule type" value="Genomic_DNA"/>
</dbReference>